<dbReference type="STRING" id="455432.AWN90_21565"/>
<sequence>MGALVVVLALVTLGNPVAVAQPPAQPQNSVGSGLLQTVAGLPPIQALAEITRQLFGPDGRYIPWARQLPPLPVPHTPQATPCPSGGPECITHVIQEMQRRGREMIDACSDNAPMLLSYLTATRATKNITGSPGEFEDPAFLRNWDLQFADYYFRALDDYYHGRRDAVPGAWRQAFQAADTHSVTVLADAVLGYNAHITRDLPFVIADIGVTAPDGTSRKRDHERASQMLTEYQHQVLTALTGMYEDADPTMRAGANLEPMVYMSFTQVIQAWREYAWRAAEQLLLAPTPADRAAVADQIENLSQTLSQIIVQLFTRNDPPPHQGPCAKPTAELDRELGQA</sequence>
<evidence type="ECO:0000256" key="2">
    <source>
        <dbReference type="SAM" id="SignalP"/>
    </source>
</evidence>
<feature type="region of interest" description="Disordered" evidence="1">
    <location>
        <begin position="317"/>
        <end position="340"/>
    </location>
</feature>
<gene>
    <name evidence="3" type="ORF">AWN90_21565</name>
</gene>
<dbReference type="AlphaFoldDB" id="A0A161XL70"/>
<organism evidence="3 4">
    <name type="scientific">Nocardia terpenica</name>
    <dbReference type="NCBI Taxonomy" id="455432"/>
    <lineage>
        <taxon>Bacteria</taxon>
        <taxon>Bacillati</taxon>
        <taxon>Actinomycetota</taxon>
        <taxon>Actinomycetes</taxon>
        <taxon>Mycobacteriales</taxon>
        <taxon>Nocardiaceae</taxon>
        <taxon>Nocardia</taxon>
    </lineage>
</organism>
<feature type="signal peptide" evidence="2">
    <location>
        <begin position="1"/>
        <end position="20"/>
    </location>
</feature>
<protein>
    <submittedName>
        <fullName evidence="3">Uncharacterized protein</fullName>
    </submittedName>
</protein>
<evidence type="ECO:0000313" key="4">
    <source>
        <dbReference type="Proteomes" id="UP000076512"/>
    </source>
</evidence>
<feature type="chain" id="PRO_5007829151" evidence="2">
    <location>
        <begin position="21"/>
        <end position="340"/>
    </location>
</feature>
<accession>A0A161XL70</accession>
<keyword evidence="4" id="KW-1185">Reference proteome</keyword>
<comment type="caution">
    <text evidence="3">The sequence shown here is derived from an EMBL/GenBank/DDBJ whole genome shotgun (WGS) entry which is preliminary data.</text>
</comment>
<evidence type="ECO:0000256" key="1">
    <source>
        <dbReference type="SAM" id="MobiDB-lite"/>
    </source>
</evidence>
<keyword evidence="2" id="KW-0732">Signal</keyword>
<name>A0A161XL70_9NOCA</name>
<feature type="compositionally biased region" description="Basic and acidic residues" evidence="1">
    <location>
        <begin position="331"/>
        <end position="340"/>
    </location>
</feature>
<dbReference type="EMBL" id="LWGR01000004">
    <property type="protein sequence ID" value="KZM74658.1"/>
    <property type="molecule type" value="Genomic_DNA"/>
</dbReference>
<dbReference type="Proteomes" id="UP000076512">
    <property type="component" value="Unassembled WGS sequence"/>
</dbReference>
<proteinExistence type="predicted"/>
<reference evidence="3 4" key="1">
    <citation type="submission" date="2016-04" db="EMBL/GenBank/DDBJ databases">
        <authorList>
            <person name="Evans L.H."/>
            <person name="Alamgir A."/>
            <person name="Owens N."/>
            <person name="Weber N.D."/>
            <person name="Virtaneva K."/>
            <person name="Barbian K."/>
            <person name="Babar A."/>
            <person name="Rosenke K."/>
        </authorList>
    </citation>
    <scope>NUCLEOTIDE SEQUENCE [LARGE SCALE GENOMIC DNA]</scope>
    <source>
        <strain evidence="3 4">IFM 0406</strain>
    </source>
</reference>
<dbReference type="Pfam" id="PF19458">
    <property type="entry name" value="DUF5995"/>
    <property type="match status" value="1"/>
</dbReference>
<evidence type="ECO:0000313" key="3">
    <source>
        <dbReference type="EMBL" id="KZM74658.1"/>
    </source>
</evidence>
<dbReference type="InterPro" id="IPR046037">
    <property type="entry name" value="DUF5995"/>
</dbReference>